<dbReference type="AlphaFoldDB" id="A0AAJ2PP77"/>
<evidence type="ECO:0000313" key="1">
    <source>
        <dbReference type="EMBL" id="MDX3131148.1"/>
    </source>
</evidence>
<gene>
    <name evidence="1" type="ORF">PV367_15450</name>
</gene>
<dbReference type="RefSeq" id="WP_319692212.1">
    <property type="nucleotide sequence ID" value="NZ_JARAWN010000077.1"/>
</dbReference>
<protein>
    <submittedName>
        <fullName evidence="1">Uncharacterized protein</fullName>
    </submittedName>
</protein>
<evidence type="ECO:0000313" key="2">
    <source>
        <dbReference type="Proteomes" id="UP001273589"/>
    </source>
</evidence>
<reference evidence="1" key="1">
    <citation type="journal article" date="2023" name="Microb. Genom.">
        <title>Mesoterricola silvestris gen. nov., sp. nov., Mesoterricola sediminis sp. nov., Geothrix oryzae sp. nov., Geothrix edaphica sp. nov., Geothrix rubra sp. nov., and Geothrix limicola sp. nov., six novel members of Acidobacteriota isolated from soils.</title>
        <authorList>
            <person name="Weisberg A.J."/>
            <person name="Pearce E."/>
            <person name="Kramer C.G."/>
            <person name="Chang J.H."/>
            <person name="Clarke C.R."/>
        </authorList>
    </citation>
    <scope>NUCLEOTIDE SEQUENCE</scope>
    <source>
        <strain evidence="1">ND06-05F</strain>
    </source>
</reference>
<name>A0AAJ2PP77_9ACTN</name>
<organism evidence="1 2">
    <name type="scientific">Streptomyces europaeiscabiei</name>
    <dbReference type="NCBI Taxonomy" id="146819"/>
    <lineage>
        <taxon>Bacteria</taxon>
        <taxon>Bacillati</taxon>
        <taxon>Actinomycetota</taxon>
        <taxon>Actinomycetes</taxon>
        <taxon>Kitasatosporales</taxon>
        <taxon>Streptomycetaceae</taxon>
        <taxon>Streptomyces</taxon>
    </lineage>
</organism>
<dbReference type="EMBL" id="JARAWN010000077">
    <property type="protein sequence ID" value="MDX3131148.1"/>
    <property type="molecule type" value="Genomic_DNA"/>
</dbReference>
<sequence length="192" mass="21280">MGSTAIALVAAIVGVTGTLLAPVLAQRSGAKTQEAEFGRQQQAAQAQWDREQQQAELALRRACYITTNAAYRRYRTEQMNYLWHVRRDRVTEALREQLEAARHAGHAALAEAQMVATPAVLAQLDDVGKLLSEGYRRIMCLEEGIPDEGDTFEVIGEYLVWIWERWEEMRAVMRADLGLANSLAGPPGDGAP</sequence>
<accession>A0AAJ2PP77</accession>
<comment type="caution">
    <text evidence="1">The sequence shown here is derived from an EMBL/GenBank/DDBJ whole genome shotgun (WGS) entry which is preliminary data.</text>
</comment>
<proteinExistence type="predicted"/>
<dbReference type="Proteomes" id="UP001273589">
    <property type="component" value="Unassembled WGS sequence"/>
</dbReference>